<sequence>MQEPLPLALPAHPPTPNMSLVSHMTSVSRGAVMECCSPAIPPQVLPAGRHSLHIHAGAVAERPGVKVQGTMVKESRGIAAAALHHWSLCTLQTGWKSSHLYELTALPPPDYPLKQAHPPLPPPCQTEGGRALLMQERVFHQAPWKRPQQQLYGSSSSSSSSIAAALAVAHPSKAVHLVALECPSQRAGAPHVSVLRGHQLE</sequence>
<protein>
    <submittedName>
        <fullName evidence="1">Uncharacterized protein</fullName>
    </submittedName>
</protein>
<accession>A0A9N7YWQ9</accession>
<dbReference type="AlphaFoldDB" id="A0A9N7YWQ9"/>
<keyword evidence="2" id="KW-1185">Reference proteome</keyword>
<proteinExistence type="predicted"/>
<dbReference type="EMBL" id="CADEAL010002591">
    <property type="protein sequence ID" value="CAB1441235.1"/>
    <property type="molecule type" value="Genomic_DNA"/>
</dbReference>
<organism evidence="1 2">
    <name type="scientific">Pleuronectes platessa</name>
    <name type="common">European plaice</name>
    <dbReference type="NCBI Taxonomy" id="8262"/>
    <lineage>
        <taxon>Eukaryota</taxon>
        <taxon>Metazoa</taxon>
        <taxon>Chordata</taxon>
        <taxon>Craniata</taxon>
        <taxon>Vertebrata</taxon>
        <taxon>Euteleostomi</taxon>
        <taxon>Actinopterygii</taxon>
        <taxon>Neopterygii</taxon>
        <taxon>Teleostei</taxon>
        <taxon>Neoteleostei</taxon>
        <taxon>Acanthomorphata</taxon>
        <taxon>Carangaria</taxon>
        <taxon>Pleuronectiformes</taxon>
        <taxon>Pleuronectoidei</taxon>
        <taxon>Pleuronectidae</taxon>
        <taxon>Pleuronectes</taxon>
    </lineage>
</organism>
<name>A0A9N7YWQ9_PLEPL</name>
<gene>
    <name evidence="1" type="ORF">PLEPLA_LOCUS29017</name>
</gene>
<comment type="caution">
    <text evidence="1">The sequence shown here is derived from an EMBL/GenBank/DDBJ whole genome shotgun (WGS) entry which is preliminary data.</text>
</comment>
<evidence type="ECO:0000313" key="1">
    <source>
        <dbReference type="EMBL" id="CAB1441235.1"/>
    </source>
</evidence>
<evidence type="ECO:0000313" key="2">
    <source>
        <dbReference type="Proteomes" id="UP001153269"/>
    </source>
</evidence>
<reference evidence="1" key="1">
    <citation type="submission" date="2020-03" db="EMBL/GenBank/DDBJ databases">
        <authorList>
            <person name="Weist P."/>
        </authorList>
    </citation>
    <scope>NUCLEOTIDE SEQUENCE</scope>
</reference>
<dbReference type="Proteomes" id="UP001153269">
    <property type="component" value="Unassembled WGS sequence"/>
</dbReference>